<sequence length="334" mass="38361">MTIKAKFTIIVAVLFVCITHAQDPVFTQSNYIQETLNPGFSGFEDNDRISAGVLSRTQWPNLNLKVSTQYFFINKSYESRYSSGHAFGFNALWQNESATNYNFYQANVNYMHRVNLNGGWFFRPAIEVGFGIKDLRFNSLTLGDQINIYNGTINPNSVDPFGSNTENVAFFDVSSGFVFEKQGYNNQTYWFGFSAKHLNRPNIAFVRDQNVDLDIFYSVHGNYRFPFLNDYRIMMTVNYMQQGEYNRLDIGSLFQVNQFLFGLTAASNPAQNDDNSHLLTSVNGFLGLEYTNFRFGLSYDANISKIGRTNGVYEFSVTYMSRCRNCPTDRSRKR</sequence>
<dbReference type="NCBIfam" id="TIGR03519">
    <property type="entry name" value="T9SS_PorP_fam"/>
    <property type="match status" value="1"/>
</dbReference>
<name>A0A6L6U7S1_9FLAO</name>
<dbReference type="Proteomes" id="UP000478208">
    <property type="component" value="Unassembled WGS sequence"/>
</dbReference>
<dbReference type="AlphaFoldDB" id="A0A6L6U7S1"/>
<keyword evidence="3" id="KW-1185">Reference proteome</keyword>
<feature type="signal peptide" evidence="1">
    <location>
        <begin position="1"/>
        <end position="21"/>
    </location>
</feature>
<comment type="caution">
    <text evidence="2">The sequence shown here is derived from an EMBL/GenBank/DDBJ whole genome shotgun (WGS) entry which is preliminary data.</text>
</comment>
<evidence type="ECO:0000256" key="1">
    <source>
        <dbReference type="SAM" id="SignalP"/>
    </source>
</evidence>
<gene>
    <name evidence="2" type="ORF">GN138_07640</name>
</gene>
<dbReference type="Pfam" id="PF11751">
    <property type="entry name" value="PorP_SprF"/>
    <property type="match status" value="1"/>
</dbReference>
<keyword evidence="1" id="KW-0732">Signal</keyword>
<dbReference type="InterPro" id="IPR019861">
    <property type="entry name" value="PorP/SprF_Bacteroidetes"/>
</dbReference>
<accession>A0A6L6U7S1</accession>
<protein>
    <submittedName>
        <fullName evidence="2">Type IX secretion system membrane protein PorP/SprF</fullName>
    </submittedName>
</protein>
<feature type="chain" id="PRO_5027061066" evidence="1">
    <location>
        <begin position="22"/>
        <end position="334"/>
    </location>
</feature>
<proteinExistence type="predicted"/>
<organism evidence="2 3">
    <name type="scientific">Winogradskyella endarachnes</name>
    <dbReference type="NCBI Taxonomy" id="2681965"/>
    <lineage>
        <taxon>Bacteria</taxon>
        <taxon>Pseudomonadati</taxon>
        <taxon>Bacteroidota</taxon>
        <taxon>Flavobacteriia</taxon>
        <taxon>Flavobacteriales</taxon>
        <taxon>Flavobacteriaceae</taxon>
        <taxon>Winogradskyella</taxon>
    </lineage>
</organism>
<evidence type="ECO:0000313" key="2">
    <source>
        <dbReference type="EMBL" id="MUU78313.1"/>
    </source>
</evidence>
<reference evidence="2 3" key="1">
    <citation type="submission" date="2019-12" db="EMBL/GenBank/DDBJ databases">
        <authorList>
            <person name="Li J."/>
        </authorList>
    </citation>
    <scope>NUCLEOTIDE SEQUENCE [LARGE SCALE GENOMIC DNA]</scope>
    <source>
        <strain evidence="2 3">HL2-2</strain>
    </source>
</reference>
<evidence type="ECO:0000313" key="3">
    <source>
        <dbReference type="Proteomes" id="UP000478208"/>
    </source>
</evidence>
<dbReference type="RefSeq" id="WP_157363199.1">
    <property type="nucleotide sequence ID" value="NZ_WOWS01000002.1"/>
</dbReference>
<dbReference type="EMBL" id="WOWS01000002">
    <property type="protein sequence ID" value="MUU78313.1"/>
    <property type="molecule type" value="Genomic_DNA"/>
</dbReference>